<accession>F0QXX0</accession>
<protein>
    <submittedName>
        <fullName evidence="3">Glycosyl transferase group 1</fullName>
    </submittedName>
</protein>
<reference evidence="3 4" key="1">
    <citation type="journal article" date="2011" name="J. Bacteriol.">
        <title>Complete genome sequence of 'Vulcanisaeta moutnovskia' strain 768-28, a novel member of the hyperthermophilic crenarchaeal genus vulcanisaeta.</title>
        <authorList>
            <person name="Gumerov V.M."/>
            <person name="Mardanov A.V."/>
            <person name="Beletsky A.V."/>
            <person name="Prokofeva M.I."/>
            <person name="Bonch-Osmolovskaya E.A."/>
            <person name="Ravin N.V."/>
            <person name="Skryabin K.G."/>
        </authorList>
    </citation>
    <scope>NUCLEOTIDE SEQUENCE [LARGE SCALE GENOMIC DNA]</scope>
    <source>
        <strain evidence="3 4">768-28</strain>
    </source>
</reference>
<dbReference type="PANTHER" id="PTHR46401">
    <property type="entry name" value="GLYCOSYLTRANSFERASE WBBK-RELATED"/>
    <property type="match status" value="1"/>
</dbReference>
<gene>
    <name evidence="3" type="ordered locus">VMUT_1077</name>
</gene>
<dbReference type="AlphaFoldDB" id="F0QXX0"/>
<dbReference type="PANTHER" id="PTHR46401:SF2">
    <property type="entry name" value="GLYCOSYLTRANSFERASE WBBK-RELATED"/>
    <property type="match status" value="1"/>
</dbReference>
<dbReference type="Proteomes" id="UP000007485">
    <property type="component" value="Chromosome"/>
</dbReference>
<dbReference type="eggNOG" id="arCOG01403">
    <property type="taxonomic scope" value="Archaea"/>
</dbReference>
<proteinExistence type="predicted"/>
<keyword evidence="4" id="KW-1185">Reference proteome</keyword>
<dbReference type="HOGENOM" id="CLU_1998865_0_0_2"/>
<dbReference type="SUPFAM" id="SSF53756">
    <property type="entry name" value="UDP-Glycosyltransferase/glycogen phosphorylase"/>
    <property type="match status" value="1"/>
</dbReference>
<evidence type="ECO:0000313" key="3">
    <source>
        <dbReference type="EMBL" id="ADY01283.1"/>
    </source>
</evidence>
<feature type="domain" description="Glycosyl transferase family 1" evidence="2">
    <location>
        <begin position="41"/>
        <end position="122"/>
    </location>
</feature>
<evidence type="ECO:0000256" key="1">
    <source>
        <dbReference type="ARBA" id="ARBA00022679"/>
    </source>
</evidence>
<organism evidence="3 4">
    <name type="scientific">Vulcanisaeta moutnovskia (strain 768-28)</name>
    <dbReference type="NCBI Taxonomy" id="985053"/>
    <lineage>
        <taxon>Archaea</taxon>
        <taxon>Thermoproteota</taxon>
        <taxon>Thermoprotei</taxon>
        <taxon>Thermoproteales</taxon>
        <taxon>Thermoproteaceae</taxon>
        <taxon>Vulcanisaeta</taxon>
    </lineage>
</organism>
<dbReference type="Gene3D" id="3.40.50.2000">
    <property type="entry name" value="Glycogen Phosphorylase B"/>
    <property type="match status" value="1"/>
</dbReference>
<keyword evidence="1 3" id="KW-0808">Transferase</keyword>
<dbReference type="Pfam" id="PF00534">
    <property type="entry name" value="Glycos_transf_1"/>
    <property type="match status" value="1"/>
</dbReference>
<evidence type="ECO:0000259" key="2">
    <source>
        <dbReference type="Pfam" id="PF00534"/>
    </source>
</evidence>
<dbReference type="EMBL" id="CP002529">
    <property type="protein sequence ID" value="ADY01283.1"/>
    <property type="molecule type" value="Genomic_DNA"/>
</dbReference>
<name>F0QXX0_VULM7</name>
<dbReference type="InterPro" id="IPR001296">
    <property type="entry name" value="Glyco_trans_1"/>
</dbReference>
<dbReference type="STRING" id="985053.VMUT_1077"/>
<sequence length="124" mass="13790">MIVESYEALLNAVKSVPSLYPKLRVVYNGYCDELLKPVNTPREPIVLTVARVEPVKGVHDLITAFAKVASKYPQWMLRIVGPVTDREYFSKLVNLVNGLGLNGRVDFVGPISDSQLVANLEKCM</sequence>
<dbReference type="KEGG" id="vmo:VMUT_1077"/>
<evidence type="ECO:0000313" key="4">
    <source>
        <dbReference type="Proteomes" id="UP000007485"/>
    </source>
</evidence>
<dbReference type="GO" id="GO:0016757">
    <property type="term" value="F:glycosyltransferase activity"/>
    <property type="evidence" value="ECO:0007669"/>
    <property type="project" value="InterPro"/>
</dbReference>